<dbReference type="SMART" id="SM00493">
    <property type="entry name" value="TOPRIM"/>
    <property type="match status" value="1"/>
</dbReference>
<dbReference type="SUPFAM" id="SSF56731">
    <property type="entry name" value="DNA primase core"/>
    <property type="match status" value="1"/>
</dbReference>
<evidence type="ECO:0000256" key="6">
    <source>
        <dbReference type="ARBA" id="ARBA00022723"/>
    </source>
</evidence>
<dbReference type="Proteomes" id="UP000482487">
    <property type="component" value="Unassembled WGS sequence"/>
</dbReference>
<dbReference type="PANTHER" id="PTHR30313">
    <property type="entry name" value="DNA PRIMASE"/>
    <property type="match status" value="1"/>
</dbReference>
<dbReference type="RefSeq" id="WP_160960098.1">
    <property type="nucleotide sequence ID" value="NZ_WVUD01000010.1"/>
</dbReference>
<sequence length="578" mass="62694">MKNDSGAVAAVKARANIADVVGRYVNLRSIGSRLVGPCPFHQETKGSFNVHPDKGFFHCFGCQASGDVIDFYCRINGLEFREGLERLASEFGVDLGRVRNDPRAAARKQARDACLAMHELADRYYRHLLGQGEGAVAREYLEKRGVSAAMIEGFALGVSPEGWQGLQNVLRSRGFDDDAAVTAGLLTLGKNGRTWDRFRGRLMFPIRDGGGRVIAFGGRTMGDGDPKYLNSAETPIYTKGQHLYGLYEARPAMAKSRRALLAEGYLDVITLHQFGYTDACGVLGTAMTHEQARRLTGLAPKVDLVFDGDPPGRKAALRSAQMFLTLGGACRVVPLPDGEDVDSLLHAAGRDGFEACLARAEDGLTFCLRMVREASSPKEIITWATDFLGGLADDGLRAVFLPRVAAGLGLAEIELRRTVAAPSRRPGGGAVAARNNSTPQKPQTLELSPRDAQLLSFAVRRPDYLAGLAGEGLVEHLGSGSAREFFSKLAGDGPDELASRFGEAERAFWTKAQLEPALDDQDAAAFFEEIRVFLHEARITDRRGAVMEAIRRAQQRGENEEALRLLGELQALSGRGDE</sequence>
<gene>
    <name evidence="12 17" type="primary">dnaG</name>
    <name evidence="17" type="ORF">GTA51_07885</name>
</gene>
<dbReference type="HAMAP" id="MF_00974">
    <property type="entry name" value="DNA_primase_DnaG"/>
    <property type="match status" value="1"/>
</dbReference>
<evidence type="ECO:0000313" key="18">
    <source>
        <dbReference type="Proteomes" id="UP000482487"/>
    </source>
</evidence>
<keyword evidence="11 12" id="KW-0804">Transcription</keyword>
<keyword evidence="9" id="KW-0460">Magnesium</keyword>
<feature type="domain" description="Toprim" evidence="16">
    <location>
        <begin position="257"/>
        <end position="338"/>
    </location>
</feature>
<evidence type="ECO:0000256" key="10">
    <source>
        <dbReference type="ARBA" id="ARBA00023125"/>
    </source>
</evidence>
<comment type="cofactor">
    <cofactor evidence="12 13 14">
        <name>Zn(2+)</name>
        <dbReference type="ChEBI" id="CHEBI:29105"/>
    </cofactor>
    <text evidence="12 13 14">Binds 1 zinc ion per monomer.</text>
</comment>
<keyword evidence="2 12" id="KW-0639">Primosome</keyword>
<keyword evidence="4 12" id="KW-0548">Nucleotidyltransferase</keyword>
<dbReference type="PROSITE" id="PS50880">
    <property type="entry name" value="TOPRIM"/>
    <property type="match status" value="1"/>
</dbReference>
<keyword evidence="3 12" id="KW-0808">Transferase</keyword>
<proteinExistence type="inferred from homology"/>
<dbReference type="Gene3D" id="3.40.1360.10">
    <property type="match status" value="1"/>
</dbReference>
<keyword evidence="10 12" id="KW-0238">DNA-binding</keyword>
<reference evidence="17 18" key="1">
    <citation type="submission" date="2020-01" db="EMBL/GenBank/DDBJ databases">
        <title>Genome sequence of Desulfovibrio aerotolerans DSM 16695(T).</title>
        <authorList>
            <person name="Karnachuk O."/>
            <person name="Avakyan M."/>
            <person name="Mardanov A."/>
            <person name="Kadnikov V."/>
            <person name="Ravin N."/>
        </authorList>
    </citation>
    <scope>NUCLEOTIDE SEQUENCE [LARGE SCALE GENOMIC DNA]</scope>
    <source>
        <strain evidence="17 18">DSM 16695</strain>
    </source>
</reference>
<evidence type="ECO:0000256" key="1">
    <source>
        <dbReference type="ARBA" id="ARBA00022478"/>
    </source>
</evidence>
<feature type="region of interest" description="Disordered" evidence="15">
    <location>
        <begin position="423"/>
        <end position="444"/>
    </location>
</feature>
<dbReference type="CDD" id="cd03364">
    <property type="entry name" value="TOPRIM_DnaG_primases"/>
    <property type="match status" value="1"/>
</dbReference>
<dbReference type="InterPro" id="IPR006171">
    <property type="entry name" value="TOPRIM_dom"/>
</dbReference>
<dbReference type="GO" id="GO:0008270">
    <property type="term" value="F:zinc ion binding"/>
    <property type="evidence" value="ECO:0007669"/>
    <property type="project" value="UniProtKB-UniRule"/>
</dbReference>
<evidence type="ECO:0000259" key="16">
    <source>
        <dbReference type="PROSITE" id="PS50880"/>
    </source>
</evidence>
<keyword evidence="7 12" id="KW-0863">Zinc-finger</keyword>
<dbReference type="InterPro" id="IPR030846">
    <property type="entry name" value="DnaG_bac"/>
</dbReference>
<evidence type="ECO:0000256" key="7">
    <source>
        <dbReference type="ARBA" id="ARBA00022771"/>
    </source>
</evidence>
<keyword evidence="1 12" id="KW-0240">DNA-directed RNA polymerase</keyword>
<evidence type="ECO:0000256" key="13">
    <source>
        <dbReference type="PIRNR" id="PIRNR002811"/>
    </source>
</evidence>
<dbReference type="InterPro" id="IPR013264">
    <property type="entry name" value="DNAG_N"/>
</dbReference>
<evidence type="ECO:0000313" key="17">
    <source>
        <dbReference type="EMBL" id="MYL83055.1"/>
    </source>
</evidence>
<dbReference type="Pfam" id="PF13155">
    <property type="entry name" value="Toprim_2"/>
    <property type="match status" value="1"/>
</dbReference>
<dbReference type="FunFam" id="3.90.980.10:FF:000001">
    <property type="entry name" value="DNA primase"/>
    <property type="match status" value="1"/>
</dbReference>
<dbReference type="PANTHER" id="PTHR30313:SF2">
    <property type="entry name" value="DNA PRIMASE"/>
    <property type="match status" value="1"/>
</dbReference>
<keyword evidence="6 12" id="KW-0479">Metal-binding</keyword>
<comment type="subunit">
    <text evidence="12">Monomer. Interacts with DnaB.</text>
</comment>
<dbReference type="GO" id="GO:0005737">
    <property type="term" value="C:cytoplasm"/>
    <property type="evidence" value="ECO:0007669"/>
    <property type="project" value="TreeGrafter"/>
</dbReference>
<keyword evidence="18" id="KW-1185">Reference proteome</keyword>
<organism evidence="17 18">
    <name type="scientific">Solidesulfovibrio aerotolerans</name>
    <dbReference type="NCBI Taxonomy" id="295255"/>
    <lineage>
        <taxon>Bacteria</taxon>
        <taxon>Pseudomonadati</taxon>
        <taxon>Thermodesulfobacteriota</taxon>
        <taxon>Desulfovibrionia</taxon>
        <taxon>Desulfovibrionales</taxon>
        <taxon>Desulfovibrionaceae</taxon>
        <taxon>Solidesulfovibrio</taxon>
    </lineage>
</organism>
<dbReference type="InterPro" id="IPR034151">
    <property type="entry name" value="TOPRIM_DnaG_bac"/>
</dbReference>
<dbReference type="GO" id="GO:0003899">
    <property type="term" value="F:DNA-directed RNA polymerase activity"/>
    <property type="evidence" value="ECO:0007669"/>
    <property type="project" value="UniProtKB-UniRule"/>
</dbReference>
<evidence type="ECO:0000256" key="8">
    <source>
        <dbReference type="ARBA" id="ARBA00022833"/>
    </source>
</evidence>
<dbReference type="EMBL" id="WVUD01000010">
    <property type="protein sequence ID" value="MYL83055.1"/>
    <property type="molecule type" value="Genomic_DNA"/>
</dbReference>
<evidence type="ECO:0000256" key="4">
    <source>
        <dbReference type="ARBA" id="ARBA00022695"/>
    </source>
</evidence>
<dbReference type="Pfam" id="PF01807">
    <property type="entry name" value="Zn_ribbon_DnaG"/>
    <property type="match status" value="1"/>
</dbReference>
<comment type="caution">
    <text evidence="17">The sequence shown here is derived from an EMBL/GenBank/DDBJ whole genome shotgun (WGS) entry which is preliminary data.</text>
</comment>
<dbReference type="SUPFAM" id="SSF57783">
    <property type="entry name" value="Zinc beta-ribbon"/>
    <property type="match status" value="1"/>
</dbReference>
<dbReference type="OrthoDB" id="9803773at2"/>
<comment type="similarity">
    <text evidence="12 13">Belongs to the DnaG primase family.</text>
</comment>
<dbReference type="GO" id="GO:1990077">
    <property type="term" value="C:primosome complex"/>
    <property type="evidence" value="ECO:0007669"/>
    <property type="project" value="UniProtKB-KW"/>
</dbReference>
<dbReference type="GO" id="GO:0003677">
    <property type="term" value="F:DNA binding"/>
    <property type="evidence" value="ECO:0007669"/>
    <property type="project" value="UniProtKB-KW"/>
</dbReference>
<dbReference type="AlphaFoldDB" id="A0A7C9N547"/>
<accession>A0A7C9N547</accession>
<feature type="compositionally biased region" description="Polar residues" evidence="15">
    <location>
        <begin position="434"/>
        <end position="444"/>
    </location>
</feature>
<evidence type="ECO:0000256" key="12">
    <source>
        <dbReference type="HAMAP-Rule" id="MF_00974"/>
    </source>
</evidence>
<evidence type="ECO:0000256" key="5">
    <source>
        <dbReference type="ARBA" id="ARBA00022705"/>
    </source>
</evidence>
<dbReference type="InterPro" id="IPR036977">
    <property type="entry name" value="DNA_primase_Znf_CHC2"/>
</dbReference>
<dbReference type="EC" id="2.7.7.101" evidence="12"/>
<evidence type="ECO:0000256" key="14">
    <source>
        <dbReference type="PIRSR" id="PIRSR002811-1"/>
    </source>
</evidence>
<dbReference type="InterPro" id="IPR037068">
    <property type="entry name" value="DNA_primase_core_N_sf"/>
</dbReference>
<evidence type="ECO:0000256" key="11">
    <source>
        <dbReference type="ARBA" id="ARBA00023163"/>
    </source>
</evidence>
<dbReference type="PIRSF" id="PIRSF002811">
    <property type="entry name" value="DnaG"/>
    <property type="match status" value="1"/>
</dbReference>
<protein>
    <recommendedName>
        <fullName evidence="12 13">DNA primase</fullName>
        <ecNumber evidence="12">2.7.7.101</ecNumber>
    </recommendedName>
</protein>
<comment type="function">
    <text evidence="12 13">RNA polymerase that catalyzes the synthesis of short RNA molecules used as primers for DNA polymerase during DNA replication.</text>
</comment>
<dbReference type="NCBIfam" id="TIGR01391">
    <property type="entry name" value="dnaG"/>
    <property type="match status" value="1"/>
</dbReference>
<dbReference type="GO" id="GO:0000428">
    <property type="term" value="C:DNA-directed RNA polymerase complex"/>
    <property type="evidence" value="ECO:0007669"/>
    <property type="project" value="UniProtKB-KW"/>
</dbReference>
<dbReference type="InterPro" id="IPR002694">
    <property type="entry name" value="Znf_CHC2"/>
</dbReference>
<evidence type="ECO:0000256" key="9">
    <source>
        <dbReference type="ARBA" id="ARBA00022842"/>
    </source>
</evidence>
<evidence type="ECO:0000256" key="15">
    <source>
        <dbReference type="SAM" id="MobiDB-lite"/>
    </source>
</evidence>
<dbReference type="InterPro" id="IPR006295">
    <property type="entry name" value="DNA_primase_DnaG"/>
</dbReference>
<dbReference type="InterPro" id="IPR050219">
    <property type="entry name" value="DnaG_primase"/>
</dbReference>
<dbReference type="GO" id="GO:0006269">
    <property type="term" value="P:DNA replication, synthesis of primer"/>
    <property type="evidence" value="ECO:0007669"/>
    <property type="project" value="UniProtKB-UniRule"/>
</dbReference>
<dbReference type="Gene3D" id="3.90.580.10">
    <property type="entry name" value="Zinc finger, CHC2-type domain"/>
    <property type="match status" value="1"/>
</dbReference>
<keyword evidence="8 12" id="KW-0862">Zinc</keyword>
<keyword evidence="5 12" id="KW-0235">DNA replication</keyword>
<dbReference type="SMART" id="SM00400">
    <property type="entry name" value="ZnF_CHCC"/>
    <property type="match status" value="1"/>
</dbReference>
<evidence type="ECO:0000256" key="3">
    <source>
        <dbReference type="ARBA" id="ARBA00022679"/>
    </source>
</evidence>
<comment type="catalytic activity">
    <reaction evidence="12">
        <text>ssDNA + n NTP = ssDNA/pppN(pN)n-1 hybrid + (n-1) diphosphate.</text>
        <dbReference type="EC" id="2.7.7.101"/>
    </reaction>
</comment>
<dbReference type="Gene3D" id="3.90.980.10">
    <property type="entry name" value="DNA primase, catalytic core, N-terminal domain"/>
    <property type="match status" value="1"/>
</dbReference>
<feature type="zinc finger region" description="CHC2-type" evidence="12 14">
    <location>
        <begin position="38"/>
        <end position="62"/>
    </location>
</feature>
<comment type="domain">
    <text evidence="12">Contains an N-terminal zinc-binding domain, a central core domain that contains the primase activity, and a C-terminal DnaB-binding domain.</text>
</comment>
<evidence type="ECO:0000256" key="2">
    <source>
        <dbReference type="ARBA" id="ARBA00022515"/>
    </source>
</evidence>
<dbReference type="Pfam" id="PF08275">
    <property type="entry name" value="DNAG_N"/>
    <property type="match status" value="1"/>
</dbReference>
<name>A0A7C9N547_9BACT</name>